<comment type="similarity">
    <text evidence="1">Belongs to the peptidase A1 family.</text>
</comment>
<feature type="domain" description="Peptidase A1" evidence="3">
    <location>
        <begin position="50"/>
        <end position="335"/>
    </location>
</feature>
<dbReference type="InterPro" id="IPR021109">
    <property type="entry name" value="Peptidase_aspartic_dom_sf"/>
</dbReference>
<dbReference type="SUPFAM" id="SSF50630">
    <property type="entry name" value="Acid proteases"/>
    <property type="match status" value="1"/>
</dbReference>
<dbReference type="AlphaFoldDB" id="A0AA39LPH5"/>
<reference evidence="4" key="1">
    <citation type="submission" date="2023-06" db="EMBL/GenBank/DDBJ databases">
        <title>Genomic analysis of the entomopathogenic nematode Steinernema hermaphroditum.</title>
        <authorList>
            <person name="Schwarz E.M."/>
            <person name="Heppert J.K."/>
            <person name="Baniya A."/>
            <person name="Schwartz H.T."/>
            <person name="Tan C.-H."/>
            <person name="Antoshechkin I."/>
            <person name="Sternberg P.W."/>
            <person name="Goodrich-Blair H."/>
            <person name="Dillman A.R."/>
        </authorList>
    </citation>
    <scope>NUCLEOTIDE SEQUENCE</scope>
    <source>
        <strain evidence="4">PS9179</strain>
        <tissue evidence="4">Whole animal</tissue>
    </source>
</reference>
<dbReference type="Pfam" id="PF00026">
    <property type="entry name" value="Asp"/>
    <property type="match status" value="1"/>
</dbReference>
<dbReference type="InterPro" id="IPR033121">
    <property type="entry name" value="PEPTIDASE_A1"/>
</dbReference>
<protein>
    <recommendedName>
        <fullName evidence="3">Peptidase A1 domain-containing protein</fullName>
    </recommendedName>
</protein>
<dbReference type="PROSITE" id="PS51767">
    <property type="entry name" value="PEPTIDASE_A1"/>
    <property type="match status" value="1"/>
</dbReference>
<gene>
    <name evidence="4" type="ORF">QR680_017891</name>
</gene>
<dbReference type="InterPro" id="IPR034164">
    <property type="entry name" value="Pepsin-like_dom"/>
</dbReference>
<dbReference type="EMBL" id="JAUCMV010000004">
    <property type="protein sequence ID" value="KAK0405271.1"/>
    <property type="molecule type" value="Genomic_DNA"/>
</dbReference>
<accession>A0AA39LPH5</accession>
<name>A0AA39LPH5_9BILA</name>
<sequence>MLVWIVACVLLSSALGRDVPPRVYELNVHRRSLRPQGKIYHHDKSDYDRITVPLHIGSDRQEGDFLVNTIGADLEVVLCPDPRGTHECFNYTQSVTYESKSSNTAMDSVSDAWGAMMPNITFGIVTQLPSFAGRLGLGWPSLSKYPGASFASHFLSNLPQMFSMRLGEVWGGAMQFGANEICFPKQKAPHWVPATSKSYWQFAIDGVRLGRSKKVFRAHAVVDTTTEYIGMPKKILSQFVSQYNITWDGLYGAYTVDYDVARGMPAFEVMVDGATLQIPAALYVNWRKPLPNERCVVNFEDSAAYGFGPDWYFGFEILSSYCMTFDFDNSRIGFTDINGAVAPIPPRIQ</sequence>
<evidence type="ECO:0000313" key="4">
    <source>
        <dbReference type="EMBL" id="KAK0405271.1"/>
    </source>
</evidence>
<dbReference type="Proteomes" id="UP001175271">
    <property type="component" value="Unassembled WGS sequence"/>
</dbReference>
<dbReference type="GO" id="GO:0004190">
    <property type="term" value="F:aspartic-type endopeptidase activity"/>
    <property type="evidence" value="ECO:0007669"/>
    <property type="project" value="InterPro"/>
</dbReference>
<feature type="signal peptide" evidence="2">
    <location>
        <begin position="1"/>
        <end position="16"/>
    </location>
</feature>
<evidence type="ECO:0000313" key="5">
    <source>
        <dbReference type="Proteomes" id="UP001175271"/>
    </source>
</evidence>
<keyword evidence="5" id="KW-1185">Reference proteome</keyword>
<dbReference type="GO" id="GO:0005764">
    <property type="term" value="C:lysosome"/>
    <property type="evidence" value="ECO:0007669"/>
    <property type="project" value="TreeGrafter"/>
</dbReference>
<dbReference type="InterPro" id="IPR001461">
    <property type="entry name" value="Aspartic_peptidase_A1"/>
</dbReference>
<keyword evidence="2" id="KW-0732">Signal</keyword>
<evidence type="ECO:0000256" key="1">
    <source>
        <dbReference type="ARBA" id="ARBA00007447"/>
    </source>
</evidence>
<dbReference type="GO" id="GO:0006508">
    <property type="term" value="P:proteolysis"/>
    <property type="evidence" value="ECO:0007669"/>
    <property type="project" value="InterPro"/>
</dbReference>
<evidence type="ECO:0000256" key="2">
    <source>
        <dbReference type="SAM" id="SignalP"/>
    </source>
</evidence>
<dbReference type="PANTHER" id="PTHR47966">
    <property type="entry name" value="BETA-SITE APP-CLEAVING ENZYME, ISOFORM A-RELATED"/>
    <property type="match status" value="1"/>
</dbReference>
<feature type="chain" id="PRO_5041297072" description="Peptidase A1 domain-containing protein" evidence="2">
    <location>
        <begin position="17"/>
        <end position="349"/>
    </location>
</feature>
<proteinExistence type="inferred from homology"/>
<dbReference type="Gene3D" id="2.40.70.10">
    <property type="entry name" value="Acid Proteases"/>
    <property type="match status" value="2"/>
</dbReference>
<comment type="caution">
    <text evidence="4">The sequence shown here is derived from an EMBL/GenBank/DDBJ whole genome shotgun (WGS) entry which is preliminary data.</text>
</comment>
<dbReference type="PANTHER" id="PTHR47966:SF8">
    <property type="entry name" value="ASPARTIC PROTEASE 1-RELATED"/>
    <property type="match status" value="1"/>
</dbReference>
<evidence type="ECO:0000259" key="3">
    <source>
        <dbReference type="PROSITE" id="PS51767"/>
    </source>
</evidence>
<dbReference type="CDD" id="cd05471">
    <property type="entry name" value="pepsin_like"/>
    <property type="match status" value="1"/>
</dbReference>
<organism evidence="4 5">
    <name type="scientific">Steinernema hermaphroditum</name>
    <dbReference type="NCBI Taxonomy" id="289476"/>
    <lineage>
        <taxon>Eukaryota</taxon>
        <taxon>Metazoa</taxon>
        <taxon>Ecdysozoa</taxon>
        <taxon>Nematoda</taxon>
        <taxon>Chromadorea</taxon>
        <taxon>Rhabditida</taxon>
        <taxon>Tylenchina</taxon>
        <taxon>Panagrolaimomorpha</taxon>
        <taxon>Strongyloidoidea</taxon>
        <taxon>Steinernematidae</taxon>
        <taxon>Steinernema</taxon>
    </lineage>
</organism>